<dbReference type="FunFam" id="3.40.50.300:FF:001091">
    <property type="entry name" value="Probable disease resistance protein At1g61300"/>
    <property type="match status" value="1"/>
</dbReference>
<dbReference type="Gene3D" id="3.40.50.300">
    <property type="entry name" value="P-loop containing nucleotide triphosphate hydrolases"/>
    <property type="match status" value="1"/>
</dbReference>
<dbReference type="GO" id="GO:0005524">
    <property type="term" value="F:ATP binding"/>
    <property type="evidence" value="ECO:0007669"/>
    <property type="project" value="UniProtKB-KW"/>
</dbReference>
<protein>
    <submittedName>
        <fullName evidence="8">Putative NBS-LRR disease resistance protein RIT-2</fullName>
    </submittedName>
</protein>
<evidence type="ECO:0000256" key="2">
    <source>
        <dbReference type="ARBA" id="ARBA00008894"/>
    </source>
</evidence>
<dbReference type="SUPFAM" id="SSF52540">
    <property type="entry name" value="P-loop containing nucleoside triphosphate hydrolases"/>
    <property type="match status" value="1"/>
</dbReference>
<dbReference type="InterPro" id="IPR002182">
    <property type="entry name" value="NB-ARC"/>
</dbReference>
<evidence type="ECO:0000256" key="3">
    <source>
        <dbReference type="ARBA" id="ARBA00022614"/>
    </source>
</evidence>
<organism evidence="8">
    <name type="scientific">Ipomoea trifida</name>
    <name type="common">Morning glory</name>
    <dbReference type="NCBI Taxonomy" id="35884"/>
    <lineage>
        <taxon>Eukaryota</taxon>
        <taxon>Viridiplantae</taxon>
        <taxon>Streptophyta</taxon>
        <taxon>Embryophyta</taxon>
        <taxon>Tracheophyta</taxon>
        <taxon>Spermatophyta</taxon>
        <taxon>Magnoliopsida</taxon>
        <taxon>eudicotyledons</taxon>
        <taxon>Gunneridae</taxon>
        <taxon>Pentapetalae</taxon>
        <taxon>asterids</taxon>
        <taxon>lamiids</taxon>
        <taxon>Solanales</taxon>
        <taxon>Convolvulaceae</taxon>
        <taxon>Ipomoeeae</taxon>
        <taxon>Ipomoea</taxon>
    </lineage>
</organism>
<sequence>GGVGKTTLARRLYEDSSIASHFDKRAWVVASQNHDKLQILTDLLISMRGCVDSDTQEDQLAEKLYQNMMRQRYFVVMDDIWSVEAWDSVKACFPNNGNGSRVLLTTRSSEVATIIGSKDDFSHQMQLLEEGESWNLFHEKIGKSLGSEFDMIGRQIVEKCKGFPLA</sequence>
<evidence type="ECO:0000256" key="6">
    <source>
        <dbReference type="ARBA" id="ARBA00022840"/>
    </source>
</evidence>
<dbReference type="InterPro" id="IPR042197">
    <property type="entry name" value="Apaf_helical"/>
</dbReference>
<comment type="subcellular location">
    <subcellularLocation>
        <location evidence="1">Plastid</location>
    </subcellularLocation>
</comment>
<dbReference type="InterPro" id="IPR027417">
    <property type="entry name" value="P-loop_NTPase"/>
</dbReference>
<keyword evidence="5" id="KW-0611">Plant defense</keyword>
<dbReference type="AlphaFoldDB" id="Q0MSG3"/>
<dbReference type="GO" id="GO:0043531">
    <property type="term" value="F:ADP binding"/>
    <property type="evidence" value="ECO:0007669"/>
    <property type="project" value="InterPro"/>
</dbReference>
<keyword evidence="4" id="KW-0547">Nucleotide-binding</keyword>
<dbReference type="Gene3D" id="1.10.8.430">
    <property type="entry name" value="Helical domain of apoptotic protease-activating factors"/>
    <property type="match status" value="1"/>
</dbReference>
<accession>Q0MSG3</accession>
<dbReference type="GO" id="GO:0009536">
    <property type="term" value="C:plastid"/>
    <property type="evidence" value="ECO:0007669"/>
    <property type="project" value="UniProtKB-SubCell"/>
</dbReference>
<evidence type="ECO:0000256" key="4">
    <source>
        <dbReference type="ARBA" id="ARBA00022741"/>
    </source>
</evidence>
<feature type="non-terminal residue" evidence="8">
    <location>
        <position position="1"/>
    </location>
</feature>
<feature type="non-terminal residue" evidence="8">
    <location>
        <position position="166"/>
    </location>
</feature>
<dbReference type="PANTHER" id="PTHR36766:SF44">
    <property type="entry name" value="NBS-CODING RESISTANCE GENE ANALOG"/>
    <property type="match status" value="1"/>
</dbReference>
<proteinExistence type="inferred from homology"/>
<dbReference type="GO" id="GO:0006952">
    <property type="term" value="P:defense response"/>
    <property type="evidence" value="ECO:0007669"/>
    <property type="project" value="UniProtKB-KW"/>
</dbReference>
<dbReference type="EMBL" id="DQ849028">
    <property type="protein sequence ID" value="ABH10959.1"/>
    <property type="molecule type" value="Genomic_DNA"/>
</dbReference>
<comment type="similarity">
    <text evidence="2">Belongs to the disease resistance NB-LRR family.</text>
</comment>
<evidence type="ECO:0000313" key="8">
    <source>
        <dbReference type="EMBL" id="ABH10959.1"/>
    </source>
</evidence>
<evidence type="ECO:0000259" key="7">
    <source>
        <dbReference type="Pfam" id="PF00931"/>
    </source>
</evidence>
<feature type="domain" description="NB-ARC" evidence="7">
    <location>
        <begin position="1"/>
        <end position="142"/>
    </location>
</feature>
<evidence type="ECO:0000256" key="1">
    <source>
        <dbReference type="ARBA" id="ARBA00004474"/>
    </source>
</evidence>
<keyword evidence="6" id="KW-0067">ATP-binding</keyword>
<reference evidence="8" key="1">
    <citation type="submission" date="2006-07" db="EMBL/GenBank/DDBJ databases">
        <title>Isolation and characterization of resistance gene analogs (rgas) in Ipomoea trifida.</title>
        <authorList>
            <person name="Chen G.-S."/>
            <person name="Pan D.-R."/>
            <person name="Zhou Y.-F."/>
        </authorList>
    </citation>
    <scope>NUCLEOTIDE SEQUENCE</scope>
</reference>
<keyword evidence="3" id="KW-0433">Leucine-rich repeat</keyword>
<name>Q0MSG3_IPOTF</name>
<evidence type="ECO:0000256" key="5">
    <source>
        <dbReference type="ARBA" id="ARBA00022821"/>
    </source>
</evidence>
<dbReference type="Pfam" id="PF00931">
    <property type="entry name" value="NB-ARC"/>
    <property type="match status" value="1"/>
</dbReference>
<dbReference type="PANTHER" id="PTHR36766">
    <property type="entry name" value="PLANT BROAD-SPECTRUM MILDEW RESISTANCE PROTEIN RPW8"/>
    <property type="match status" value="1"/>
</dbReference>